<dbReference type="GeneID" id="17301095"/>
<dbReference type="AlphaFoldDB" id="L1J7M5"/>
<dbReference type="OrthoDB" id="10250354at2759"/>
<dbReference type="PRINTS" id="PR00625">
    <property type="entry name" value="JDOMAIN"/>
</dbReference>
<dbReference type="KEGG" id="gtt:GUITHDRAFT_48419"/>
<dbReference type="Gene3D" id="1.10.287.110">
    <property type="entry name" value="DnaJ domain"/>
    <property type="match status" value="1"/>
</dbReference>
<evidence type="ECO:0000313" key="2">
    <source>
        <dbReference type="EMBL" id="EKX44531.1"/>
    </source>
</evidence>
<dbReference type="RefSeq" id="XP_005831511.1">
    <property type="nucleotide sequence ID" value="XM_005831454.1"/>
</dbReference>
<proteinExistence type="predicted"/>
<protein>
    <recommendedName>
        <fullName evidence="1">J domain-containing protein</fullName>
    </recommendedName>
</protein>
<dbReference type="EnsemblProtists" id="EKX44531">
    <property type="protein sequence ID" value="EKX44531"/>
    <property type="gene ID" value="GUITHDRAFT_48419"/>
</dbReference>
<reference evidence="3" key="3">
    <citation type="submission" date="2015-06" db="UniProtKB">
        <authorList>
            <consortium name="EnsemblProtists"/>
        </authorList>
    </citation>
    <scope>IDENTIFICATION</scope>
</reference>
<reference evidence="2 4" key="1">
    <citation type="journal article" date="2012" name="Nature">
        <title>Algal genomes reveal evolutionary mosaicism and the fate of nucleomorphs.</title>
        <authorList>
            <consortium name="DOE Joint Genome Institute"/>
            <person name="Curtis B.A."/>
            <person name="Tanifuji G."/>
            <person name="Burki F."/>
            <person name="Gruber A."/>
            <person name="Irimia M."/>
            <person name="Maruyama S."/>
            <person name="Arias M.C."/>
            <person name="Ball S.G."/>
            <person name="Gile G.H."/>
            <person name="Hirakawa Y."/>
            <person name="Hopkins J.F."/>
            <person name="Kuo A."/>
            <person name="Rensing S.A."/>
            <person name="Schmutz J."/>
            <person name="Symeonidi A."/>
            <person name="Elias M."/>
            <person name="Eveleigh R.J."/>
            <person name="Herman E.K."/>
            <person name="Klute M.J."/>
            <person name="Nakayama T."/>
            <person name="Obornik M."/>
            <person name="Reyes-Prieto A."/>
            <person name="Armbrust E.V."/>
            <person name="Aves S.J."/>
            <person name="Beiko R.G."/>
            <person name="Coutinho P."/>
            <person name="Dacks J.B."/>
            <person name="Durnford D.G."/>
            <person name="Fast N.M."/>
            <person name="Green B.R."/>
            <person name="Grisdale C.J."/>
            <person name="Hempel F."/>
            <person name="Henrissat B."/>
            <person name="Hoppner M.P."/>
            <person name="Ishida K."/>
            <person name="Kim E."/>
            <person name="Koreny L."/>
            <person name="Kroth P.G."/>
            <person name="Liu Y."/>
            <person name="Malik S.B."/>
            <person name="Maier U.G."/>
            <person name="McRose D."/>
            <person name="Mock T."/>
            <person name="Neilson J.A."/>
            <person name="Onodera N.T."/>
            <person name="Poole A.M."/>
            <person name="Pritham E.J."/>
            <person name="Richards T.A."/>
            <person name="Rocap G."/>
            <person name="Roy S.W."/>
            <person name="Sarai C."/>
            <person name="Schaack S."/>
            <person name="Shirato S."/>
            <person name="Slamovits C.H."/>
            <person name="Spencer D.F."/>
            <person name="Suzuki S."/>
            <person name="Worden A.Z."/>
            <person name="Zauner S."/>
            <person name="Barry K."/>
            <person name="Bell C."/>
            <person name="Bharti A.K."/>
            <person name="Crow J.A."/>
            <person name="Grimwood J."/>
            <person name="Kramer R."/>
            <person name="Lindquist E."/>
            <person name="Lucas S."/>
            <person name="Salamov A."/>
            <person name="McFadden G.I."/>
            <person name="Lane C.E."/>
            <person name="Keeling P.J."/>
            <person name="Gray M.W."/>
            <person name="Grigoriev I.V."/>
            <person name="Archibald J.M."/>
        </authorList>
    </citation>
    <scope>NUCLEOTIDE SEQUENCE</scope>
    <source>
        <strain evidence="2 4">CCMP2712</strain>
    </source>
</reference>
<dbReference type="EMBL" id="JH993004">
    <property type="protein sequence ID" value="EKX44531.1"/>
    <property type="molecule type" value="Genomic_DNA"/>
</dbReference>
<dbReference type="PROSITE" id="PS00636">
    <property type="entry name" value="DNAJ_1"/>
    <property type="match status" value="1"/>
</dbReference>
<dbReference type="PANTHER" id="PTHR24074">
    <property type="entry name" value="CO-CHAPERONE PROTEIN DJLA"/>
    <property type="match status" value="1"/>
</dbReference>
<keyword evidence="4" id="KW-1185">Reference proteome</keyword>
<dbReference type="InterPro" id="IPR001623">
    <property type="entry name" value="DnaJ_domain"/>
</dbReference>
<feature type="domain" description="J" evidence="1">
    <location>
        <begin position="1"/>
        <end position="50"/>
    </location>
</feature>
<dbReference type="InterPro" id="IPR036869">
    <property type="entry name" value="J_dom_sf"/>
</dbReference>
<dbReference type="PROSITE" id="PS50076">
    <property type="entry name" value="DNAJ_2"/>
    <property type="match status" value="1"/>
</dbReference>
<dbReference type="InterPro" id="IPR050817">
    <property type="entry name" value="DjlA_DnaK_co-chaperone"/>
</dbReference>
<dbReference type="HOGENOM" id="CLU_017633_18_2_1"/>
<dbReference type="CDD" id="cd06257">
    <property type="entry name" value="DnaJ"/>
    <property type="match status" value="1"/>
</dbReference>
<organism evidence="2">
    <name type="scientific">Guillardia theta (strain CCMP2712)</name>
    <name type="common">Cryptophyte</name>
    <dbReference type="NCBI Taxonomy" id="905079"/>
    <lineage>
        <taxon>Eukaryota</taxon>
        <taxon>Cryptophyceae</taxon>
        <taxon>Pyrenomonadales</taxon>
        <taxon>Geminigeraceae</taxon>
        <taxon>Guillardia</taxon>
    </lineage>
</organism>
<dbReference type="Proteomes" id="UP000011087">
    <property type="component" value="Unassembled WGS sequence"/>
</dbReference>
<feature type="non-terminal residue" evidence="2">
    <location>
        <position position="50"/>
    </location>
</feature>
<dbReference type="PaxDb" id="55529-EKX44531"/>
<evidence type="ECO:0000259" key="1">
    <source>
        <dbReference type="PROSITE" id="PS50076"/>
    </source>
</evidence>
<feature type="non-terminal residue" evidence="2">
    <location>
        <position position="1"/>
    </location>
</feature>
<gene>
    <name evidence="2" type="ORF">GUITHDRAFT_48419</name>
</gene>
<sequence length="50" mass="5862">QIKSAFREKARKFHPDKMCAAGEAEPFIRIRKAYEILSDETSRSNYDRSL</sequence>
<accession>L1J7M5</accession>
<dbReference type="InterPro" id="IPR018253">
    <property type="entry name" value="DnaJ_domain_CS"/>
</dbReference>
<reference evidence="4" key="2">
    <citation type="submission" date="2012-11" db="EMBL/GenBank/DDBJ databases">
        <authorList>
            <person name="Kuo A."/>
            <person name="Curtis B.A."/>
            <person name="Tanifuji G."/>
            <person name="Burki F."/>
            <person name="Gruber A."/>
            <person name="Irimia M."/>
            <person name="Maruyama S."/>
            <person name="Arias M.C."/>
            <person name="Ball S.G."/>
            <person name="Gile G.H."/>
            <person name="Hirakawa Y."/>
            <person name="Hopkins J.F."/>
            <person name="Rensing S.A."/>
            <person name="Schmutz J."/>
            <person name="Symeonidi A."/>
            <person name="Elias M."/>
            <person name="Eveleigh R.J."/>
            <person name="Herman E.K."/>
            <person name="Klute M.J."/>
            <person name="Nakayama T."/>
            <person name="Obornik M."/>
            <person name="Reyes-Prieto A."/>
            <person name="Armbrust E.V."/>
            <person name="Aves S.J."/>
            <person name="Beiko R.G."/>
            <person name="Coutinho P."/>
            <person name="Dacks J.B."/>
            <person name="Durnford D.G."/>
            <person name="Fast N.M."/>
            <person name="Green B.R."/>
            <person name="Grisdale C."/>
            <person name="Hempe F."/>
            <person name="Henrissat B."/>
            <person name="Hoppner M.P."/>
            <person name="Ishida K.-I."/>
            <person name="Kim E."/>
            <person name="Koreny L."/>
            <person name="Kroth P.G."/>
            <person name="Liu Y."/>
            <person name="Malik S.-B."/>
            <person name="Maier U.G."/>
            <person name="McRose D."/>
            <person name="Mock T."/>
            <person name="Neilson J.A."/>
            <person name="Onodera N.T."/>
            <person name="Poole A.M."/>
            <person name="Pritham E.J."/>
            <person name="Richards T.A."/>
            <person name="Rocap G."/>
            <person name="Roy S.W."/>
            <person name="Sarai C."/>
            <person name="Schaack S."/>
            <person name="Shirato S."/>
            <person name="Slamovits C.H."/>
            <person name="Spencer D.F."/>
            <person name="Suzuki S."/>
            <person name="Worden A.Z."/>
            <person name="Zauner S."/>
            <person name="Barry K."/>
            <person name="Bell C."/>
            <person name="Bharti A.K."/>
            <person name="Crow J.A."/>
            <person name="Grimwood J."/>
            <person name="Kramer R."/>
            <person name="Lindquist E."/>
            <person name="Lucas S."/>
            <person name="Salamov A."/>
            <person name="McFadden G.I."/>
            <person name="Lane C.E."/>
            <person name="Keeling P.J."/>
            <person name="Gray M.W."/>
            <person name="Grigoriev I.V."/>
            <person name="Archibald J.M."/>
        </authorList>
    </citation>
    <scope>NUCLEOTIDE SEQUENCE</scope>
    <source>
        <strain evidence="4">CCMP2712</strain>
    </source>
</reference>
<dbReference type="Pfam" id="PF00226">
    <property type="entry name" value="DnaJ"/>
    <property type="match status" value="1"/>
</dbReference>
<dbReference type="SUPFAM" id="SSF46565">
    <property type="entry name" value="Chaperone J-domain"/>
    <property type="match status" value="1"/>
</dbReference>
<dbReference type="OMA" id="ECHPDKG"/>
<evidence type="ECO:0000313" key="4">
    <source>
        <dbReference type="Proteomes" id="UP000011087"/>
    </source>
</evidence>
<name>L1J7M5_GUITC</name>
<evidence type="ECO:0000313" key="3">
    <source>
        <dbReference type="EnsemblProtists" id="EKX44531"/>
    </source>
</evidence>